<dbReference type="GO" id="GO:0034599">
    <property type="term" value="P:cellular response to oxidative stress"/>
    <property type="evidence" value="ECO:0007669"/>
    <property type="project" value="InterPro"/>
</dbReference>
<protein>
    <recommendedName>
        <fullName evidence="8">Peroxidase</fullName>
        <ecNumber evidence="8">1.11.1.-</ecNumber>
    </recommendedName>
</protein>
<keyword evidence="5" id="KW-0479">Metal-binding</keyword>
<dbReference type="PRINTS" id="PR00459">
    <property type="entry name" value="ASPEROXIDASE"/>
</dbReference>
<evidence type="ECO:0000256" key="7">
    <source>
        <dbReference type="ARBA" id="ARBA00023004"/>
    </source>
</evidence>
<dbReference type="Proteomes" id="UP000697127">
    <property type="component" value="Unassembled WGS sequence"/>
</dbReference>
<evidence type="ECO:0000256" key="8">
    <source>
        <dbReference type="RuleBase" id="RU363051"/>
    </source>
</evidence>
<dbReference type="InterPro" id="IPR010255">
    <property type="entry name" value="Haem_peroxidase_sf"/>
</dbReference>
<evidence type="ECO:0000256" key="3">
    <source>
        <dbReference type="ARBA" id="ARBA00022559"/>
    </source>
</evidence>
<dbReference type="OrthoDB" id="2859658at2759"/>
<evidence type="ECO:0000256" key="5">
    <source>
        <dbReference type="ARBA" id="ARBA00022723"/>
    </source>
</evidence>
<dbReference type="GO" id="GO:0004601">
    <property type="term" value="F:peroxidase activity"/>
    <property type="evidence" value="ECO:0007669"/>
    <property type="project" value="UniProtKB-KW"/>
</dbReference>
<dbReference type="PRINTS" id="PR00458">
    <property type="entry name" value="PEROXIDASE"/>
</dbReference>
<dbReference type="GO" id="GO:0046872">
    <property type="term" value="F:metal ion binding"/>
    <property type="evidence" value="ECO:0007669"/>
    <property type="project" value="UniProtKB-UniRule"/>
</dbReference>
<dbReference type="GO" id="GO:0020037">
    <property type="term" value="F:heme binding"/>
    <property type="evidence" value="ECO:0007669"/>
    <property type="project" value="UniProtKB-UniRule"/>
</dbReference>
<dbReference type="PROSITE" id="PS50873">
    <property type="entry name" value="PEROXIDASE_4"/>
    <property type="match status" value="1"/>
</dbReference>
<keyword evidence="3 8" id="KW-0575">Peroxidase</keyword>
<comment type="function">
    <text evidence="1">Destroys radicals which are normally produced within the cells and which are toxic to biological systems.</text>
</comment>
<dbReference type="EC" id="1.11.1.-" evidence="8"/>
<sequence length="563" mass="64642">MDAAETCYMAAAKSTSSLGRLMFLPYSYIQTTLQTLRYITMNILSYGRLYVVYYWNFLHVMKESENDKLTFQETYHQRVFNNKHRIRNVSLPVAPDVKKYFDPPTNLTEYFERMWFRTDYFYDRYIINYPVNFFNGSVNSYVYNPSQTYVQIEKPEYSPRSNSNSIKSSHSFPGIADEIPKIDFVPKPYVITESLKKKRVITTDNKPSISGCPVLSGLFSDSTCNEQEKDKEDISSITDLKSNIVEPKKDTNEITSLSPSDSSTKNNIFYKIKIRRRNSKNDYTNHPTYGRYDLLAQAIKNMIPQPNYLPEQTIGPNMIRFTWHCCACYDKVTGTGGSSGGTMRFAQEFNDLGNTGLTTTKSYLDQVHENFPWVSFADLYSFAGCVAIEAIGGPKIQWRPGRTDCPDAKKVPPMGRLPVATKDYKHIQKVFYDRLGFNAQETVALIGGGHGIGGCHARYSGFNGIWTKSPFKWDNDFFKVLLNENWSLGTVPETGIEQYYNNDKSLMMLNTDIELLRCPEFKNWVEIYAVNDDLFNEHFALAFAKLLELGVIRDEDGIQRVKI</sequence>
<evidence type="ECO:0000313" key="10">
    <source>
        <dbReference type="EMBL" id="KAG0689250.1"/>
    </source>
</evidence>
<organism evidence="10 11">
    <name type="scientific">Pichia californica</name>
    <dbReference type="NCBI Taxonomy" id="460514"/>
    <lineage>
        <taxon>Eukaryota</taxon>
        <taxon>Fungi</taxon>
        <taxon>Dikarya</taxon>
        <taxon>Ascomycota</taxon>
        <taxon>Saccharomycotina</taxon>
        <taxon>Pichiomycetes</taxon>
        <taxon>Pichiales</taxon>
        <taxon>Pichiaceae</taxon>
        <taxon>Pichia</taxon>
    </lineage>
</organism>
<dbReference type="GO" id="GO:0000302">
    <property type="term" value="P:response to reactive oxygen species"/>
    <property type="evidence" value="ECO:0007669"/>
    <property type="project" value="TreeGrafter"/>
</dbReference>
<evidence type="ECO:0000256" key="4">
    <source>
        <dbReference type="ARBA" id="ARBA00022617"/>
    </source>
</evidence>
<keyword evidence="11" id="KW-1185">Reference proteome</keyword>
<evidence type="ECO:0000313" key="11">
    <source>
        <dbReference type="Proteomes" id="UP000697127"/>
    </source>
</evidence>
<evidence type="ECO:0000259" key="9">
    <source>
        <dbReference type="PROSITE" id="PS50873"/>
    </source>
</evidence>
<accession>A0A9P6WLB9</accession>
<proteinExistence type="inferred from homology"/>
<evidence type="ECO:0000256" key="6">
    <source>
        <dbReference type="ARBA" id="ARBA00023002"/>
    </source>
</evidence>
<comment type="caution">
    <text evidence="10">The sequence shown here is derived from an EMBL/GenBank/DDBJ whole genome shotgun (WGS) entry which is preliminary data.</text>
</comment>
<dbReference type="AlphaFoldDB" id="A0A9P6WLB9"/>
<keyword evidence="4" id="KW-0349">Heme</keyword>
<reference evidence="10" key="1">
    <citation type="submission" date="2020-11" db="EMBL/GenBank/DDBJ databases">
        <title>Kefir isolates.</title>
        <authorList>
            <person name="Marcisauskas S."/>
            <person name="Kim Y."/>
            <person name="Blasche S."/>
        </authorList>
    </citation>
    <scope>NUCLEOTIDE SEQUENCE</scope>
    <source>
        <strain evidence="10">Olga-1</strain>
    </source>
</reference>
<dbReference type="PANTHER" id="PTHR31356">
    <property type="entry name" value="THYLAKOID LUMENAL 29 KDA PROTEIN, CHLOROPLASTIC-RELATED"/>
    <property type="match status" value="1"/>
</dbReference>
<comment type="similarity">
    <text evidence="2">Belongs to the peroxidase family. Cytochrome c peroxidase subfamily.</text>
</comment>
<dbReference type="Gene3D" id="1.10.420.10">
    <property type="entry name" value="Peroxidase, domain 2"/>
    <property type="match status" value="1"/>
</dbReference>
<name>A0A9P6WLB9_9ASCO</name>
<feature type="domain" description="Plant heme peroxidase family profile" evidence="9">
    <location>
        <begin position="361"/>
        <end position="563"/>
    </location>
</feature>
<keyword evidence="6 8" id="KW-0560">Oxidoreductase</keyword>
<dbReference type="InterPro" id="IPR002016">
    <property type="entry name" value="Haem_peroxidase"/>
</dbReference>
<dbReference type="GO" id="GO:0042744">
    <property type="term" value="P:hydrogen peroxide catabolic process"/>
    <property type="evidence" value="ECO:0007669"/>
    <property type="project" value="TreeGrafter"/>
</dbReference>
<dbReference type="InterPro" id="IPR002207">
    <property type="entry name" value="Peroxidase_I"/>
</dbReference>
<evidence type="ECO:0000256" key="1">
    <source>
        <dbReference type="ARBA" id="ARBA00003917"/>
    </source>
</evidence>
<keyword evidence="7" id="KW-0408">Iron</keyword>
<dbReference type="InterPro" id="IPR044831">
    <property type="entry name" value="Ccp1-like"/>
</dbReference>
<dbReference type="Pfam" id="PF00141">
    <property type="entry name" value="peroxidase"/>
    <property type="match status" value="1"/>
</dbReference>
<dbReference type="Gene3D" id="1.10.520.10">
    <property type="match status" value="1"/>
</dbReference>
<dbReference type="SUPFAM" id="SSF48113">
    <property type="entry name" value="Heme-dependent peroxidases"/>
    <property type="match status" value="1"/>
</dbReference>
<gene>
    <name evidence="10" type="ORF">C6P40_005344</name>
</gene>
<evidence type="ECO:0000256" key="2">
    <source>
        <dbReference type="ARBA" id="ARBA00005997"/>
    </source>
</evidence>
<dbReference type="PANTHER" id="PTHR31356:SF36">
    <property type="entry name" value="L-ASCORBATE PEROXIDASE 3"/>
    <property type="match status" value="1"/>
</dbReference>
<dbReference type="EMBL" id="PUHW01000091">
    <property type="protein sequence ID" value="KAG0689250.1"/>
    <property type="molecule type" value="Genomic_DNA"/>
</dbReference>